<dbReference type="InterPro" id="IPR036291">
    <property type="entry name" value="NAD(P)-bd_dom_sf"/>
</dbReference>
<dbReference type="EMBL" id="CP046912">
    <property type="protein sequence ID" value="QGZ59785.1"/>
    <property type="molecule type" value="Genomic_DNA"/>
</dbReference>
<name>A0A7Z2GE01_9BURK</name>
<dbReference type="PANTHER" id="PTHR44154">
    <property type="entry name" value="QUINONE OXIDOREDUCTASE"/>
    <property type="match status" value="1"/>
</dbReference>
<keyword evidence="4" id="KW-1185">Reference proteome</keyword>
<protein>
    <submittedName>
        <fullName evidence="3">Zinc-binding dehydrogenase</fullName>
    </submittedName>
</protein>
<dbReference type="InterPro" id="IPR011032">
    <property type="entry name" value="GroES-like_sf"/>
</dbReference>
<evidence type="ECO:0000259" key="2">
    <source>
        <dbReference type="SMART" id="SM00829"/>
    </source>
</evidence>
<evidence type="ECO:0000313" key="3">
    <source>
        <dbReference type="EMBL" id="QGZ59785.1"/>
    </source>
</evidence>
<dbReference type="Gene3D" id="3.90.180.10">
    <property type="entry name" value="Medium-chain alcohol dehydrogenases, catalytic domain"/>
    <property type="match status" value="1"/>
</dbReference>
<dbReference type="PANTHER" id="PTHR44154:SF1">
    <property type="entry name" value="QUINONE OXIDOREDUCTASE"/>
    <property type="match status" value="1"/>
</dbReference>
<proteinExistence type="predicted"/>
<dbReference type="SUPFAM" id="SSF51735">
    <property type="entry name" value="NAD(P)-binding Rossmann-fold domains"/>
    <property type="match status" value="1"/>
</dbReference>
<dbReference type="KEGG" id="pacp:FAZ97_33010"/>
<dbReference type="InterPro" id="IPR051603">
    <property type="entry name" value="Zinc-ADH_QOR/CCCR"/>
</dbReference>
<feature type="domain" description="Enoyl reductase (ER)" evidence="2">
    <location>
        <begin position="10"/>
        <end position="325"/>
    </location>
</feature>
<dbReference type="GO" id="GO:0016491">
    <property type="term" value="F:oxidoreductase activity"/>
    <property type="evidence" value="ECO:0007669"/>
    <property type="project" value="InterPro"/>
</dbReference>
<organism evidence="3 4">
    <name type="scientific">Paraburkholderia acidiphila</name>
    <dbReference type="NCBI Taxonomy" id="2571747"/>
    <lineage>
        <taxon>Bacteria</taxon>
        <taxon>Pseudomonadati</taxon>
        <taxon>Pseudomonadota</taxon>
        <taxon>Betaproteobacteria</taxon>
        <taxon>Burkholderiales</taxon>
        <taxon>Burkholderiaceae</taxon>
        <taxon>Paraburkholderia</taxon>
    </lineage>
</organism>
<evidence type="ECO:0000256" key="1">
    <source>
        <dbReference type="ARBA" id="ARBA00022857"/>
    </source>
</evidence>
<keyword evidence="1" id="KW-0521">NADP</keyword>
<dbReference type="Proteomes" id="UP000434209">
    <property type="component" value="Chromosome 4"/>
</dbReference>
<dbReference type="InterPro" id="IPR020843">
    <property type="entry name" value="ER"/>
</dbReference>
<dbReference type="SUPFAM" id="SSF50129">
    <property type="entry name" value="GroES-like"/>
    <property type="match status" value="1"/>
</dbReference>
<dbReference type="Pfam" id="PF08240">
    <property type="entry name" value="ADH_N"/>
    <property type="match status" value="1"/>
</dbReference>
<dbReference type="Pfam" id="PF00107">
    <property type="entry name" value="ADH_zinc_N"/>
    <property type="match status" value="1"/>
</dbReference>
<gene>
    <name evidence="3" type="ORF">FAZ97_33010</name>
</gene>
<dbReference type="Gene3D" id="3.40.50.720">
    <property type="entry name" value="NAD(P)-binding Rossmann-like Domain"/>
    <property type="match status" value="1"/>
</dbReference>
<sequence length="327" mass="34459">MKAYVIEQPGGPEVLQMREIAPAAPGVDEVRIRVCAFGINRAEADLRAGRLGRLAGPVVPGIEAVGVVAEDPSKSFRVGERVATAMGGLQVARNGSYAEEVTVLRRNVVTLGSTSLPWEELATLPLAYLTAWGALAASLEAKAGQTLLVRGGTSAVGLAAIAYANAFGLNVLATTRSATHVERLYRAGAHEVLIDGGEIAAAVARECLHVDVALEIVSAANVRDTAKMVRPFGGVTVVGTLAGPPLLNAFDIARDLPPAVRLSFFTSELLGTKSLPLDYAPLRHIASGIAARRIASLHACTFEFDDLRKAHYLLESNRADGKIVVRL</sequence>
<dbReference type="InterPro" id="IPR013154">
    <property type="entry name" value="ADH-like_N"/>
</dbReference>
<dbReference type="InterPro" id="IPR013149">
    <property type="entry name" value="ADH-like_C"/>
</dbReference>
<reference evidence="3 4" key="1">
    <citation type="submission" date="2019-12" db="EMBL/GenBank/DDBJ databases">
        <title>Paraburkholderia acidiphila 7Q-K02 sp. nov and Paraburkholderia acidisoli DHF22 sp. nov., two strains isolated from forest soil.</title>
        <authorList>
            <person name="Gao Z."/>
            <person name="Qiu L."/>
        </authorList>
    </citation>
    <scope>NUCLEOTIDE SEQUENCE [LARGE SCALE GENOMIC DNA]</scope>
    <source>
        <strain evidence="3 4">7Q-K02</strain>
    </source>
</reference>
<evidence type="ECO:0000313" key="4">
    <source>
        <dbReference type="Proteomes" id="UP000434209"/>
    </source>
</evidence>
<dbReference type="RefSeq" id="WP_158762962.1">
    <property type="nucleotide sequence ID" value="NZ_CP046912.1"/>
</dbReference>
<dbReference type="SMART" id="SM00829">
    <property type="entry name" value="PKS_ER"/>
    <property type="match status" value="1"/>
</dbReference>
<dbReference type="AlphaFoldDB" id="A0A7Z2GE01"/>
<dbReference type="OrthoDB" id="9780520at2"/>
<accession>A0A7Z2GE01</accession>